<name>A0A554RV53_9ACTN</name>
<evidence type="ECO:0000313" key="10">
    <source>
        <dbReference type="Proteomes" id="UP000316988"/>
    </source>
</evidence>
<dbReference type="RefSeq" id="WP_143914397.1">
    <property type="nucleotide sequence ID" value="NZ_VLNT01000016.1"/>
</dbReference>
<dbReference type="GO" id="GO:0005737">
    <property type="term" value="C:cytoplasm"/>
    <property type="evidence" value="ECO:0007669"/>
    <property type="project" value="UniProtKB-SubCell"/>
</dbReference>
<comment type="caution">
    <text evidence="9">The sequence shown here is derived from an EMBL/GenBank/DDBJ whole genome shotgun (WGS) entry which is preliminary data.</text>
</comment>
<dbReference type="InterPro" id="IPR013149">
    <property type="entry name" value="ADH-like_C"/>
</dbReference>
<dbReference type="Pfam" id="PF08240">
    <property type="entry name" value="ADH_N"/>
    <property type="match status" value="1"/>
</dbReference>
<dbReference type="Gene3D" id="3.90.180.10">
    <property type="entry name" value="Medium-chain alcohol dehydrogenases, catalytic domain"/>
    <property type="match status" value="1"/>
</dbReference>
<evidence type="ECO:0000256" key="6">
    <source>
        <dbReference type="ARBA" id="ARBA00022990"/>
    </source>
</evidence>
<dbReference type="Gene3D" id="3.40.50.720">
    <property type="entry name" value="NAD(P)-binding Rossmann-like Domain"/>
    <property type="match status" value="1"/>
</dbReference>
<dbReference type="EC" id="1.3.1.85" evidence="9"/>
<dbReference type="PANTHER" id="PTHR44154:SF1">
    <property type="entry name" value="QUINONE OXIDOREDUCTASE"/>
    <property type="match status" value="1"/>
</dbReference>
<keyword evidence="5" id="KW-0694">RNA-binding</keyword>
<organism evidence="9 10">
    <name type="scientific">Aeromicrobium piscarium</name>
    <dbReference type="NCBI Taxonomy" id="2590901"/>
    <lineage>
        <taxon>Bacteria</taxon>
        <taxon>Bacillati</taxon>
        <taxon>Actinomycetota</taxon>
        <taxon>Actinomycetes</taxon>
        <taxon>Propionibacteriales</taxon>
        <taxon>Nocardioidaceae</taxon>
        <taxon>Aeromicrobium</taxon>
    </lineage>
</organism>
<keyword evidence="3" id="KW-0963">Cytoplasm</keyword>
<evidence type="ECO:0000256" key="1">
    <source>
        <dbReference type="ARBA" id="ARBA00004496"/>
    </source>
</evidence>
<evidence type="ECO:0000259" key="8">
    <source>
        <dbReference type="SMART" id="SM00829"/>
    </source>
</evidence>
<gene>
    <name evidence="9" type="primary">ccrA</name>
    <name evidence="9" type="ORF">FNM00_15180</name>
</gene>
<evidence type="ECO:0000256" key="4">
    <source>
        <dbReference type="ARBA" id="ARBA00022857"/>
    </source>
</evidence>
<comment type="subunit">
    <text evidence="2">Homotetramer.</text>
</comment>
<feature type="domain" description="Enoyl reductase (ER)" evidence="8">
    <location>
        <begin position="44"/>
        <end position="408"/>
    </location>
</feature>
<dbReference type="Pfam" id="PF00107">
    <property type="entry name" value="ADH_zinc_N"/>
    <property type="match status" value="1"/>
</dbReference>
<dbReference type="OrthoDB" id="9790818at2"/>
<dbReference type="InterPro" id="IPR051603">
    <property type="entry name" value="Zinc-ADH_QOR/CCCR"/>
</dbReference>
<dbReference type="SUPFAM" id="SSF50129">
    <property type="entry name" value="GroES-like"/>
    <property type="match status" value="1"/>
</dbReference>
<dbReference type="InterPro" id="IPR011032">
    <property type="entry name" value="GroES-like_sf"/>
</dbReference>
<keyword evidence="4" id="KW-0521">NADP</keyword>
<dbReference type="Proteomes" id="UP000316988">
    <property type="component" value="Unassembled WGS sequence"/>
</dbReference>
<dbReference type="InterPro" id="IPR013154">
    <property type="entry name" value="ADH-like_N"/>
</dbReference>
<keyword evidence="9" id="KW-0560">Oxidoreductase</keyword>
<proteinExistence type="predicted"/>
<reference evidence="9 10" key="1">
    <citation type="submission" date="2019-07" db="EMBL/GenBank/DDBJ databases">
        <authorList>
            <person name="Zhao L.H."/>
        </authorList>
    </citation>
    <scope>NUCLEOTIDE SEQUENCE [LARGE SCALE GENOMIC DNA]</scope>
    <source>
        <strain evidence="9 10">Co35</strain>
    </source>
</reference>
<keyword evidence="6" id="KW-0007">Acetylation</keyword>
<dbReference type="GO" id="GO:0003723">
    <property type="term" value="F:RNA binding"/>
    <property type="evidence" value="ECO:0007669"/>
    <property type="project" value="UniProtKB-KW"/>
</dbReference>
<dbReference type="InterPro" id="IPR002364">
    <property type="entry name" value="Quin_OxRdtase/zeta-crystal_CS"/>
</dbReference>
<dbReference type="AlphaFoldDB" id="A0A554RV53"/>
<dbReference type="EMBL" id="VLNT01000016">
    <property type="protein sequence ID" value="TSD57994.1"/>
    <property type="molecule type" value="Genomic_DNA"/>
</dbReference>
<dbReference type="InterPro" id="IPR020843">
    <property type="entry name" value="ER"/>
</dbReference>
<dbReference type="SMART" id="SM00829">
    <property type="entry name" value="PKS_ER"/>
    <property type="match status" value="1"/>
</dbReference>
<feature type="region of interest" description="Disordered" evidence="7">
    <location>
        <begin position="1"/>
        <end position="26"/>
    </location>
</feature>
<dbReference type="CDD" id="cd08246">
    <property type="entry name" value="crotonyl_coA_red"/>
    <property type="match status" value="1"/>
</dbReference>
<accession>A0A554RV53</accession>
<dbReference type="GO" id="GO:0008270">
    <property type="term" value="F:zinc ion binding"/>
    <property type="evidence" value="ECO:0007669"/>
    <property type="project" value="InterPro"/>
</dbReference>
<dbReference type="PANTHER" id="PTHR44154">
    <property type="entry name" value="QUINONE OXIDOREDUCTASE"/>
    <property type="match status" value="1"/>
</dbReference>
<evidence type="ECO:0000256" key="3">
    <source>
        <dbReference type="ARBA" id="ARBA00022490"/>
    </source>
</evidence>
<protein>
    <submittedName>
        <fullName evidence="9">Crotonyl-CoA carboxylase/reductase</fullName>
        <ecNumber evidence="9">1.3.1.85</ecNumber>
    </submittedName>
</protein>
<comment type="subcellular location">
    <subcellularLocation>
        <location evidence="1">Cytoplasm</location>
    </subcellularLocation>
</comment>
<dbReference type="InterPro" id="IPR036291">
    <property type="entry name" value="NAD(P)-bd_dom_sf"/>
</dbReference>
<sequence length="426" mass="45656">MNDPTDRNPVAHGPESAADLGTLPPLGEVPRQMHAQIVRPDRYGDPTHAFRHEVVDTPAIGPDEVLVAVMAAGVNYNNVWAARGYPVDQVAVRQKRGETEDFHIGGSDASGIVYAVGDRVEGWSIGDEVVVHPGVWDADDPWIASGKDQMIAPSAKIWGYDTNFGAFGQFARVQSHQLMPKAEHLTWAEAAAPTLVGTTAYRMLHGWQGNTVQEGDLVLVWGGSGGLGTQASQLVSAAGGRAVAVVSDDERGAYAMKHGAIGYIDRRDFGHWGVPPLVDDAAGQKEWTSGARAFGKKLWEIAGGREDPAIVFEHPGAATIPTSIFLCQPGGMVAICAGTTGFDAMVDLRYHWTRQKRLQGSHGTNDAQAYAYNDLVRQGTIDPVLGRVLAFDEIPRSHAEMGRGEEVFGNTVHLVGAADPESGRRS</sequence>
<evidence type="ECO:0000256" key="7">
    <source>
        <dbReference type="SAM" id="MobiDB-lite"/>
    </source>
</evidence>
<evidence type="ECO:0000256" key="5">
    <source>
        <dbReference type="ARBA" id="ARBA00022884"/>
    </source>
</evidence>
<evidence type="ECO:0000256" key="2">
    <source>
        <dbReference type="ARBA" id="ARBA00011881"/>
    </source>
</evidence>
<keyword evidence="10" id="KW-1185">Reference proteome</keyword>
<dbReference type="PROSITE" id="PS01162">
    <property type="entry name" value="QOR_ZETA_CRYSTAL"/>
    <property type="match status" value="1"/>
</dbReference>
<dbReference type="SUPFAM" id="SSF51735">
    <property type="entry name" value="NAD(P)-binding Rossmann-fold domains"/>
    <property type="match status" value="1"/>
</dbReference>
<dbReference type="GO" id="GO:0043880">
    <property type="term" value="F:crotonyl-CoA reductase activity"/>
    <property type="evidence" value="ECO:0007669"/>
    <property type="project" value="InterPro"/>
</dbReference>
<dbReference type="InterPro" id="IPR010085">
    <property type="entry name" value="Crot_CoA_red"/>
</dbReference>
<dbReference type="NCBIfam" id="TIGR01751">
    <property type="entry name" value="crot-CoA-red"/>
    <property type="match status" value="1"/>
</dbReference>
<evidence type="ECO:0000313" key="9">
    <source>
        <dbReference type="EMBL" id="TSD57994.1"/>
    </source>
</evidence>